<dbReference type="Proteomes" id="UP000464468">
    <property type="component" value="Chromosome"/>
</dbReference>
<name>A0A7Z2NTI3_9SPHN</name>
<evidence type="ECO:0000313" key="2">
    <source>
        <dbReference type="Proteomes" id="UP000464468"/>
    </source>
</evidence>
<sequence length="151" mass="16708">MMALDCRKLMTARLVDSLYTEAMLLADEARAYFDEGGRADRQALEPLARVSFSCESLKVTTRLMHVIAWLLMRKAIAAGEVREDERAESRRLGHAAGSEADAIAMMPPAAVQLIAASTDLYDRVARIDRDMYEALPVSPALGLIQKLERAL</sequence>
<dbReference type="Pfam" id="PF07323">
    <property type="entry name" value="DUF1465"/>
    <property type="match status" value="1"/>
</dbReference>
<protein>
    <submittedName>
        <fullName evidence="1">DUF1465 family protein</fullName>
    </submittedName>
</protein>
<evidence type="ECO:0000313" key="1">
    <source>
        <dbReference type="EMBL" id="QHL89556.1"/>
    </source>
</evidence>
<organism evidence="1 2">
    <name type="scientific">Sphingomonas changnyeongensis</name>
    <dbReference type="NCBI Taxonomy" id="2698679"/>
    <lineage>
        <taxon>Bacteria</taxon>
        <taxon>Pseudomonadati</taxon>
        <taxon>Pseudomonadota</taxon>
        <taxon>Alphaproteobacteria</taxon>
        <taxon>Sphingomonadales</taxon>
        <taxon>Sphingomonadaceae</taxon>
        <taxon>Sphingomonas</taxon>
    </lineage>
</organism>
<dbReference type="InterPro" id="IPR038301">
    <property type="entry name" value="AraC-like_sf"/>
</dbReference>
<dbReference type="InterPro" id="IPR010848">
    <property type="entry name" value="DUF1465"/>
</dbReference>
<dbReference type="KEGG" id="schy:GVO57_00320"/>
<dbReference type="AlphaFoldDB" id="A0A7Z2NTI3"/>
<keyword evidence="2" id="KW-1185">Reference proteome</keyword>
<reference evidence="1 2" key="1">
    <citation type="submission" date="2020-01" db="EMBL/GenBank/DDBJ databases">
        <title>Sphingomonas sp. C33 whole genome sequece.</title>
        <authorList>
            <person name="Park C."/>
        </authorList>
    </citation>
    <scope>NUCLEOTIDE SEQUENCE [LARGE SCALE GENOMIC DNA]</scope>
    <source>
        <strain evidence="1 2">C33</strain>
    </source>
</reference>
<gene>
    <name evidence="1" type="ORF">GVO57_00320</name>
</gene>
<proteinExistence type="predicted"/>
<accession>A0A7Z2NTI3</accession>
<dbReference type="Gene3D" id="1.10.8.930">
    <property type="entry name" value="Protein of unknown function DUF1465"/>
    <property type="match status" value="1"/>
</dbReference>
<dbReference type="EMBL" id="CP047895">
    <property type="protein sequence ID" value="QHL89556.1"/>
    <property type="molecule type" value="Genomic_DNA"/>
</dbReference>